<comment type="caution">
    <text evidence="1">The sequence shown here is derived from an EMBL/GenBank/DDBJ whole genome shotgun (WGS) entry which is preliminary data.</text>
</comment>
<evidence type="ECO:0000313" key="2">
    <source>
        <dbReference type="Proteomes" id="UP000055048"/>
    </source>
</evidence>
<reference evidence="1 2" key="1">
    <citation type="submission" date="2015-01" db="EMBL/GenBank/DDBJ databases">
        <title>Evolution of Trichinella species and genotypes.</title>
        <authorList>
            <person name="Korhonen P.K."/>
            <person name="Edoardo P."/>
            <person name="Giuseppe L.R."/>
            <person name="Gasser R.B."/>
        </authorList>
    </citation>
    <scope>NUCLEOTIDE SEQUENCE [LARGE SCALE GENOMIC DNA]</scope>
    <source>
        <strain evidence="1">ISS417</strain>
    </source>
</reference>
<organism evidence="1 2">
    <name type="scientific">Trichinella murrelli</name>
    <dbReference type="NCBI Taxonomy" id="144512"/>
    <lineage>
        <taxon>Eukaryota</taxon>
        <taxon>Metazoa</taxon>
        <taxon>Ecdysozoa</taxon>
        <taxon>Nematoda</taxon>
        <taxon>Enoplea</taxon>
        <taxon>Dorylaimia</taxon>
        <taxon>Trichinellida</taxon>
        <taxon>Trichinellidae</taxon>
        <taxon>Trichinella</taxon>
    </lineage>
</organism>
<name>A0A0V0T2E4_9BILA</name>
<dbReference type="Proteomes" id="UP000055048">
    <property type="component" value="Unassembled WGS sequence"/>
</dbReference>
<evidence type="ECO:0000313" key="1">
    <source>
        <dbReference type="EMBL" id="KRX32743.1"/>
    </source>
</evidence>
<keyword evidence="2" id="KW-1185">Reference proteome</keyword>
<accession>A0A0V0T2E4</accession>
<gene>
    <name evidence="1" type="ORF">T05_8022</name>
</gene>
<protein>
    <submittedName>
        <fullName evidence="1">Uncharacterized protein</fullName>
    </submittedName>
</protein>
<proteinExistence type="predicted"/>
<dbReference type="AlphaFoldDB" id="A0A0V0T2E4"/>
<dbReference type="EMBL" id="JYDJ01001068">
    <property type="protein sequence ID" value="KRX32743.1"/>
    <property type="molecule type" value="Genomic_DNA"/>
</dbReference>
<sequence length="72" mass="8012">MIRKIADGSCCKQLTLFKTGKLLLLNKYSLKKGVIITALRGPFSCIAPQTYNKPFKYDRSGDSVLSKNNLSD</sequence>